<evidence type="ECO:0000256" key="3">
    <source>
        <dbReference type="ARBA" id="ARBA00022525"/>
    </source>
</evidence>
<dbReference type="InterPro" id="IPR011042">
    <property type="entry name" value="6-blade_b-propeller_TolB-like"/>
</dbReference>
<dbReference type="AlphaFoldDB" id="A0A1D2MGM7"/>
<dbReference type="OrthoDB" id="9977471at2759"/>
<dbReference type="OMA" id="MWILDNG"/>
<dbReference type="Gene3D" id="2.120.10.30">
    <property type="entry name" value="TolB, C-terminal domain"/>
    <property type="match status" value="1"/>
</dbReference>
<comment type="subcellular location">
    <subcellularLocation>
        <location evidence="1">Secreted</location>
    </subcellularLocation>
</comment>
<dbReference type="PANTHER" id="PTHR10009:SF18">
    <property type="entry name" value="PROTEIN YELLOW-LIKE PROTEIN"/>
    <property type="match status" value="1"/>
</dbReference>
<comment type="caution">
    <text evidence="4">The sequence shown here is derived from an EMBL/GenBank/DDBJ whole genome shotgun (WGS) entry which is preliminary data.</text>
</comment>
<dbReference type="PRINTS" id="PR01366">
    <property type="entry name" value="ROYALJELLY"/>
</dbReference>
<dbReference type="GO" id="GO:0005576">
    <property type="term" value="C:extracellular region"/>
    <property type="evidence" value="ECO:0007669"/>
    <property type="project" value="UniProtKB-SubCell"/>
</dbReference>
<reference evidence="4 5" key="1">
    <citation type="journal article" date="2016" name="Genome Biol. Evol.">
        <title>Gene Family Evolution Reflects Adaptation to Soil Environmental Stressors in the Genome of the Collembolan Orchesella cincta.</title>
        <authorList>
            <person name="Faddeeva-Vakhrusheva A."/>
            <person name="Derks M.F."/>
            <person name="Anvar S.Y."/>
            <person name="Agamennone V."/>
            <person name="Suring W."/>
            <person name="Smit S."/>
            <person name="van Straalen N.M."/>
            <person name="Roelofs D."/>
        </authorList>
    </citation>
    <scope>NUCLEOTIDE SEQUENCE [LARGE SCALE GENOMIC DNA]</scope>
    <source>
        <tissue evidence="4">Mixed pool</tissue>
    </source>
</reference>
<evidence type="ECO:0000313" key="4">
    <source>
        <dbReference type="EMBL" id="ODM92042.1"/>
    </source>
</evidence>
<proteinExistence type="inferred from homology"/>
<evidence type="ECO:0000313" key="5">
    <source>
        <dbReference type="Proteomes" id="UP000094527"/>
    </source>
</evidence>
<dbReference type="Proteomes" id="UP000094527">
    <property type="component" value="Unassembled WGS sequence"/>
</dbReference>
<keyword evidence="3" id="KW-0964">Secreted</keyword>
<sequence length="381" mass="43450">MVGWFVVGSLTKNSNLAYEVVFSWKQLDYQFKSLNQRNWAIENKSFIPENNIITGVKVFGNRIFLSVPRWREGVPSTLNYVDFNETSNPSSSPLIPYPSWEYQEVGNCTSFQYVQSMEIDQFGRMWVLDVGRVNIFTKPQNKCPPKLLIIDVTKDEVLKYYAFPENVVSHTTSFLNDLVVGCSNLSKEGCWAYITDSGDGKLVIYSLKDNTRKIYTLNGNIDAIALSPFDSKFDRVYYHPLSSRELFSVSTSVLQNASNCTTLSKPQVFRHGWTSSQSDGMVMDAQGNLYFGKLTTNALVYINASQKQMDESFVAQNDEDLQWVDTFGFDNQGYLYMTTNRMQRFESNTLDFGDTNFRVVRVFIGSKSCMYSAGKEGYIKA</sequence>
<keyword evidence="5" id="KW-1185">Reference proteome</keyword>
<dbReference type="PANTHER" id="PTHR10009">
    <property type="entry name" value="PROTEIN YELLOW-RELATED"/>
    <property type="match status" value="1"/>
</dbReference>
<dbReference type="EMBL" id="LJIJ01001347">
    <property type="protein sequence ID" value="ODM92042.1"/>
    <property type="molecule type" value="Genomic_DNA"/>
</dbReference>
<dbReference type="Pfam" id="PF03022">
    <property type="entry name" value="MRJP"/>
    <property type="match status" value="2"/>
</dbReference>
<gene>
    <name evidence="4" type="ORF">Ocin01_14641</name>
</gene>
<dbReference type="SUPFAM" id="SSF101898">
    <property type="entry name" value="NHL repeat"/>
    <property type="match status" value="1"/>
</dbReference>
<evidence type="ECO:0000256" key="1">
    <source>
        <dbReference type="ARBA" id="ARBA00004613"/>
    </source>
</evidence>
<comment type="similarity">
    <text evidence="2">Belongs to the major royal jelly protein family.</text>
</comment>
<dbReference type="InterPro" id="IPR017996">
    <property type="entry name" value="MRJP/yellow-related"/>
</dbReference>
<dbReference type="STRING" id="48709.A0A1D2MGM7"/>
<evidence type="ECO:0000256" key="2">
    <source>
        <dbReference type="ARBA" id="ARBA00009127"/>
    </source>
</evidence>
<accession>A0A1D2MGM7</accession>
<name>A0A1D2MGM7_ORCCI</name>
<organism evidence="4 5">
    <name type="scientific">Orchesella cincta</name>
    <name type="common">Springtail</name>
    <name type="synonym">Podura cincta</name>
    <dbReference type="NCBI Taxonomy" id="48709"/>
    <lineage>
        <taxon>Eukaryota</taxon>
        <taxon>Metazoa</taxon>
        <taxon>Ecdysozoa</taxon>
        <taxon>Arthropoda</taxon>
        <taxon>Hexapoda</taxon>
        <taxon>Collembola</taxon>
        <taxon>Entomobryomorpha</taxon>
        <taxon>Entomobryoidea</taxon>
        <taxon>Orchesellidae</taxon>
        <taxon>Orchesellinae</taxon>
        <taxon>Orchesella</taxon>
    </lineage>
</organism>
<protein>
    <submittedName>
        <fullName evidence="4">Protein yellow</fullName>
    </submittedName>
</protein>